<accession>A0A9J6C9Y8</accession>
<dbReference type="Pfam" id="PF13927">
    <property type="entry name" value="Ig_3"/>
    <property type="match status" value="1"/>
</dbReference>
<dbReference type="InterPro" id="IPR036179">
    <property type="entry name" value="Ig-like_dom_sf"/>
</dbReference>
<dbReference type="Pfam" id="PF00041">
    <property type="entry name" value="fn3"/>
    <property type="match status" value="5"/>
</dbReference>
<dbReference type="EMBL" id="JADBJN010000002">
    <property type="protein sequence ID" value="KAG5678579.1"/>
    <property type="molecule type" value="Genomic_DNA"/>
</dbReference>
<keyword evidence="4" id="KW-0732">Signal</keyword>
<dbReference type="SMART" id="SM00408">
    <property type="entry name" value="IGc2"/>
    <property type="match status" value="2"/>
</dbReference>
<dbReference type="InterPro" id="IPR013783">
    <property type="entry name" value="Ig-like_fold"/>
</dbReference>
<feature type="domain" description="Ig-like" evidence="5">
    <location>
        <begin position="1012"/>
        <end position="1109"/>
    </location>
</feature>
<dbReference type="InterPro" id="IPR003599">
    <property type="entry name" value="Ig_sub"/>
</dbReference>
<dbReference type="SUPFAM" id="SSF48726">
    <property type="entry name" value="Immunoglobulin"/>
    <property type="match status" value="3"/>
</dbReference>
<feature type="region of interest" description="Disordered" evidence="2">
    <location>
        <begin position="146"/>
        <end position="173"/>
    </location>
</feature>
<feature type="signal peptide" evidence="4">
    <location>
        <begin position="1"/>
        <end position="24"/>
    </location>
</feature>
<dbReference type="CDD" id="cd00063">
    <property type="entry name" value="FN3"/>
    <property type="match status" value="5"/>
</dbReference>
<evidence type="ECO:0000256" key="4">
    <source>
        <dbReference type="SAM" id="SignalP"/>
    </source>
</evidence>
<dbReference type="Proteomes" id="UP001107558">
    <property type="component" value="Chromosome 2"/>
</dbReference>
<keyword evidence="8" id="KW-1185">Reference proteome</keyword>
<reference evidence="7" key="1">
    <citation type="submission" date="2021-03" db="EMBL/GenBank/DDBJ databases">
        <title>Chromosome level genome of the anhydrobiotic midge Polypedilum vanderplanki.</title>
        <authorList>
            <person name="Yoshida Y."/>
            <person name="Kikawada T."/>
            <person name="Gusev O."/>
        </authorList>
    </citation>
    <scope>NUCLEOTIDE SEQUENCE</scope>
    <source>
        <strain evidence="7">NIAS01</strain>
        <tissue evidence="7">Whole body or cell culture</tissue>
    </source>
</reference>
<feature type="transmembrane region" description="Helical" evidence="3">
    <location>
        <begin position="1334"/>
        <end position="1357"/>
    </location>
</feature>
<keyword evidence="3" id="KW-1133">Transmembrane helix</keyword>
<dbReference type="SMART" id="SM00409">
    <property type="entry name" value="IG"/>
    <property type="match status" value="2"/>
</dbReference>
<sequence length="1442" mass="158320">MRVVIRCSFAVILVLTNFYRHALADDINTGGPRIVSEGDDALLTCVVMGSYRNDTVIWRKGPSEILSAGLNRVTNDKRISILHDDTPGDKNNANKKQALGGDVWVLLIKNVKPEDSDVYVCEVNSEPVIKSFHPLRIKSKDGTFYRNPSVTEDKTSRDPTDLSPPAIDSDSEYHNFPPTITHDYTECCESFNVSNKCLGFCTIHNILDGTTGIDPEACENDFPNIIKCMADGRNHMPCCEKKKIPDVCQDMCRGEYTPFTDLLRSRISCASHTIPGLECILEGIEKIPSSPRAVFIEPINEKSLQISWLPPEKLAETVKNYKINLTILQSFDEDYLANNTATTISVTVPAEMNTTTINNLQPFTMYSVFVTSENEYGSSLPSSRKRALTLKNDMVNGGNSIAVIPKLPDVRGCCMSQGISHRMCLDKLCDPVNADFTEVPDLMVCAPWANITFSCLANNIDHTPCCKSRGMPDVCLPFCDGTMKTINFNSFKCLQYMSDYSSCLLQGYGVLPSAPTKLKASLIASRFAILEWKAPKVLADTVKTYHINVRKLGSGDEYSILEKNTPPIILDSLEPNSVYETFIVAVNAHGKSYPSPRLIFQTKPVIEADPVTPSYNMTTCCKLSGLLPQCMPLCSYDIRMSDLQTLGSACLASIGSVVRCAAGGRDHSPCCSRRGVSKKCLPICKGVLSQPTECISYAGNIIQCLEEGTGNIPGPVENLQATSVTNNTISLSWLPFHNDTDSNGQYQADLKDYLVQYGKVDNMTMYETVIKLDNEISTTETEIELTNLEGNTLYRIMVIARGTYGNSLPSSMLLINTSKTDNDAIIYGAPSPPHTLSVSSHGATYITVNWQPPEFSHPHEKISYRLFHRSGNNATIVDTKMLWARLNRLTPNTQHIFYLVAIGSKGTSLPSETLVAWTDPALPAVVDPPTVHPSDFVSEGSSMTILCLALGNPVPHVRLYVGGHLVREETTRHLVTTVHNISTDMEHISCYADNSYGVPMQTSKKISINFAPKIQASGITVASLGDTVELKCLTKSKPIPKTVFWRDHEGRVPVIQSANYEMTMMNNIYDPTSYTMVLKIMRLAADDVGDYFCHAENALGSVTTAVSVRIRNSAPVTNISECCAIQNVSSACIGACSFYLDIEAIIDKAECIGDFDKLMKCASDGSDHRGCCAQKEVPRKCLNWCRGEPVTNGAASCAIQYTKSIVNCFQENQSRLPGPPLNLNLEKILGNEVTISWTPPVKNPNTVEGYRVFWHVADYNSNNENFSSTAYGGLGTSRLDAKETSITIPGLEHNVHYELVIKAGNHYGASILSEPLRFTLDDHISSHSTGHGSVMGGIFAGFLAIVVLVVIAAFLFIKTKKLKNKNANGGVAFENPSYLRETNVEQVHIQTISTSRQEPTTTNNSAPVIATSSIPTASEVNPTLYEEYVKLGKEKGFKKLVS</sequence>
<dbReference type="InterPro" id="IPR003598">
    <property type="entry name" value="Ig_sub2"/>
</dbReference>
<dbReference type="SUPFAM" id="SSF49265">
    <property type="entry name" value="Fibronectin type III"/>
    <property type="match status" value="3"/>
</dbReference>
<dbReference type="Pfam" id="PF01682">
    <property type="entry name" value="DB"/>
    <property type="match status" value="4"/>
</dbReference>
<feature type="domain" description="Ig-like" evidence="5">
    <location>
        <begin position="923"/>
        <end position="1007"/>
    </location>
</feature>
<feature type="domain" description="Fibronectin type-III" evidence="6">
    <location>
        <begin position="715"/>
        <end position="820"/>
    </location>
</feature>
<dbReference type="InterPro" id="IPR002602">
    <property type="entry name" value="DB"/>
</dbReference>
<dbReference type="InterPro" id="IPR003961">
    <property type="entry name" value="FN3_dom"/>
</dbReference>
<dbReference type="PANTHER" id="PTHR13817:SF155">
    <property type="entry name" value="IG-LIKE AND FIBRONECTIN TYPE-III DOMAIN-CONTAINING PROTEIN C25G4.10"/>
    <property type="match status" value="1"/>
</dbReference>
<evidence type="ECO:0000256" key="3">
    <source>
        <dbReference type="SAM" id="Phobius"/>
    </source>
</evidence>
<dbReference type="OrthoDB" id="5843172at2759"/>
<evidence type="ECO:0000259" key="5">
    <source>
        <dbReference type="PROSITE" id="PS50835"/>
    </source>
</evidence>
<keyword evidence="3" id="KW-0472">Membrane</keyword>
<feature type="chain" id="PRO_5039923758" description="Ig-like and fibronectin type-III domain-containing protein C25G4.10" evidence="4">
    <location>
        <begin position="25"/>
        <end position="1442"/>
    </location>
</feature>
<dbReference type="PROSITE" id="PS50835">
    <property type="entry name" value="IG_LIKE"/>
    <property type="match status" value="3"/>
</dbReference>
<feature type="domain" description="Fibronectin type-III" evidence="6">
    <location>
        <begin position="1219"/>
        <end position="1323"/>
    </location>
</feature>
<dbReference type="InterPro" id="IPR036116">
    <property type="entry name" value="FN3_sf"/>
</dbReference>
<proteinExistence type="predicted"/>
<dbReference type="SMART" id="SM00060">
    <property type="entry name" value="FN3"/>
    <property type="match status" value="5"/>
</dbReference>
<evidence type="ECO:0000256" key="2">
    <source>
        <dbReference type="SAM" id="MobiDB-lite"/>
    </source>
</evidence>
<feature type="domain" description="Ig-like" evidence="5">
    <location>
        <begin position="35"/>
        <end position="125"/>
    </location>
</feature>
<keyword evidence="3" id="KW-0812">Transmembrane</keyword>
<dbReference type="Gene3D" id="2.60.40.10">
    <property type="entry name" value="Immunoglobulins"/>
    <property type="match status" value="8"/>
</dbReference>
<evidence type="ECO:0000313" key="8">
    <source>
        <dbReference type="Proteomes" id="UP001107558"/>
    </source>
</evidence>
<feature type="domain" description="Fibronectin type-III" evidence="6">
    <location>
        <begin position="290"/>
        <end position="393"/>
    </location>
</feature>
<evidence type="ECO:0000256" key="1">
    <source>
        <dbReference type="ARBA" id="ARBA00022737"/>
    </source>
</evidence>
<dbReference type="PROSITE" id="PS50853">
    <property type="entry name" value="FN3"/>
    <property type="match status" value="5"/>
</dbReference>
<evidence type="ECO:0000313" key="7">
    <source>
        <dbReference type="EMBL" id="KAG5678579.1"/>
    </source>
</evidence>
<gene>
    <name evidence="7" type="ORF">PVAND_008241</name>
</gene>
<feature type="compositionally biased region" description="Basic and acidic residues" evidence="2">
    <location>
        <begin position="151"/>
        <end position="160"/>
    </location>
</feature>
<dbReference type="PANTHER" id="PTHR13817">
    <property type="entry name" value="TITIN"/>
    <property type="match status" value="1"/>
</dbReference>
<comment type="caution">
    <text evidence="7">The sequence shown here is derived from an EMBL/GenBank/DDBJ whole genome shotgun (WGS) entry which is preliminary data.</text>
</comment>
<protein>
    <recommendedName>
        <fullName evidence="9">Ig-like and fibronectin type-III domain-containing protein C25G4.10</fullName>
    </recommendedName>
</protein>
<dbReference type="InterPro" id="IPR007110">
    <property type="entry name" value="Ig-like_dom"/>
</dbReference>
<evidence type="ECO:0008006" key="9">
    <source>
        <dbReference type="Google" id="ProtNLM"/>
    </source>
</evidence>
<organism evidence="7 8">
    <name type="scientific">Polypedilum vanderplanki</name>
    <name type="common">Sleeping chironomid midge</name>
    <dbReference type="NCBI Taxonomy" id="319348"/>
    <lineage>
        <taxon>Eukaryota</taxon>
        <taxon>Metazoa</taxon>
        <taxon>Ecdysozoa</taxon>
        <taxon>Arthropoda</taxon>
        <taxon>Hexapoda</taxon>
        <taxon>Insecta</taxon>
        <taxon>Pterygota</taxon>
        <taxon>Neoptera</taxon>
        <taxon>Endopterygota</taxon>
        <taxon>Diptera</taxon>
        <taxon>Nematocera</taxon>
        <taxon>Chironomoidea</taxon>
        <taxon>Chironomidae</taxon>
        <taxon>Chironominae</taxon>
        <taxon>Polypedilum</taxon>
        <taxon>Polypedilum</taxon>
    </lineage>
</organism>
<feature type="domain" description="Fibronectin type-III" evidence="6">
    <location>
        <begin position="829"/>
        <end position="921"/>
    </location>
</feature>
<keyword evidence="1" id="KW-0677">Repeat</keyword>
<feature type="domain" description="Fibronectin type-III" evidence="6">
    <location>
        <begin position="514"/>
        <end position="605"/>
    </location>
</feature>
<evidence type="ECO:0000259" key="6">
    <source>
        <dbReference type="PROSITE" id="PS50853"/>
    </source>
</evidence>
<dbReference type="InterPro" id="IPR050964">
    <property type="entry name" value="Striated_Muscle_Regulatory"/>
</dbReference>
<name>A0A9J6C9Y8_POLVA</name>